<evidence type="ECO:0000313" key="2">
    <source>
        <dbReference type="Proteomes" id="UP000241762"/>
    </source>
</evidence>
<dbReference type="EMBL" id="CP027845">
    <property type="protein sequence ID" value="AVP88172.1"/>
    <property type="molecule type" value="Genomic_DNA"/>
</dbReference>
<dbReference type="RefSeq" id="WP_106874985.1">
    <property type="nucleotide sequence ID" value="NZ_CP027845.1"/>
</dbReference>
<protein>
    <submittedName>
        <fullName evidence="1">Uncharacterized protein</fullName>
    </submittedName>
</protein>
<evidence type="ECO:0000313" key="1">
    <source>
        <dbReference type="EMBL" id="AVP88172.1"/>
    </source>
</evidence>
<gene>
    <name evidence="1" type="ORF">phytr_12480</name>
</gene>
<proteinExistence type="predicted"/>
<sequence>MYTLNVYSIYFGHYCKDSQIRFKQEIHKVEGKKQEIFKNFISIPYKLSKSLNFIKEQFPEISNFLPQELLHNALSSIIRIYSKKYTEGFSDKSVKTDQPEPSIKGEIKASIISFLLFNEQ</sequence>
<dbReference type="Proteomes" id="UP000241762">
    <property type="component" value="Chromosome"/>
</dbReference>
<dbReference type="AlphaFoldDB" id="A0A2P1PA55"/>
<organism evidence="1 2">
    <name type="scientific">Candidatus Phycorickettsia trachydisci</name>
    <dbReference type="NCBI Taxonomy" id="2115978"/>
    <lineage>
        <taxon>Bacteria</taxon>
        <taxon>Pseudomonadati</taxon>
        <taxon>Pseudomonadota</taxon>
        <taxon>Alphaproteobacteria</taxon>
        <taxon>Rickettsiales</taxon>
        <taxon>Rickettsiaceae</taxon>
        <taxon>Candidatus Phycorickettsia</taxon>
    </lineage>
</organism>
<accession>A0A2P1PA55</accession>
<name>A0A2P1PA55_9RICK</name>
<dbReference type="KEGG" id="ptc:phytr_12480"/>
<reference evidence="1 2" key="1">
    <citation type="submission" date="2018-03" db="EMBL/GenBank/DDBJ databases">
        <title>A gene transfer event suggests a long-term partnership between eustigmatophyte algae and a novel lineage of endosymbiotic bacteria.</title>
        <authorList>
            <person name="Yurchenko T."/>
            <person name="Sevcikova T."/>
            <person name="Pribyl P."/>
            <person name="El Karkouri K."/>
            <person name="Klimes V."/>
            <person name="Amaral R."/>
            <person name="Zbrankova V."/>
            <person name="Kim E."/>
            <person name="Raoult D."/>
            <person name="Santos L.M.A."/>
            <person name="Elias M."/>
        </authorList>
    </citation>
    <scope>NUCLEOTIDE SEQUENCE [LARGE SCALE GENOMIC DNA]</scope>
    <source>
        <strain evidence="1">CCALA 838</strain>
    </source>
</reference>
<keyword evidence="2" id="KW-1185">Reference proteome</keyword>